<proteinExistence type="predicted"/>
<feature type="region of interest" description="Disordered" evidence="4">
    <location>
        <begin position="304"/>
        <end position="357"/>
    </location>
</feature>
<sequence>MADDRKKGISFSFSKKVTTRKNILNSDDARTKEEETDYINAAEGKGLISIKPEEKPKEKVIPCKTKNRWILPEDAKFSDSLDRQAAEELLKAVSGDHTEGTENENVTIPLLMKNALPDLEGYEKNEKLDIALRPEQSSMQDYEDMPVSSFGAAMLRGMGWKKGEAIGGTNKGFTEPIEYIPRSKGLGLGAERRVLDDIIPGRKRKPGDSVSEKSSGAIKEKDGRVRHFKGVGETVPQESSLDYRPGTGVVIEKGPHQDMCGKIVAVDVDTCRITVQLQLSKENITLHQFNARLVNDIDYRALSRQEKPKQNGRELEKGHTSSKRTRNDDKESQKYKDSKYTNKSKEGISNPSSQKGSNTLTKCWLYPQIKVRIVSKDFKKGKYYNKKVKVVDVVSTGECICQTEQGRLIEDVPQSALETVVPKTLDSHVRVVGGDCKGQLAVLLERNTSKYSAVIQLLLDKSVMTADYDDICEHLGDINEF</sequence>
<comment type="caution">
    <text evidence="6">The sequence shown here is derived from an EMBL/GenBank/DDBJ whole genome shotgun (WGS) entry which is preliminary data.</text>
</comment>
<comment type="subcellular location">
    <subcellularLocation>
        <location evidence="1">Nucleus</location>
    </subcellularLocation>
</comment>
<dbReference type="GO" id="GO:0003676">
    <property type="term" value="F:nucleic acid binding"/>
    <property type="evidence" value="ECO:0007669"/>
    <property type="project" value="InterPro"/>
</dbReference>
<dbReference type="PANTHER" id="PTHR15818">
    <property type="entry name" value="G PATCH AND KOW-CONTAINING"/>
    <property type="match status" value="1"/>
</dbReference>
<reference evidence="7" key="1">
    <citation type="journal article" date="2017" name="bioRxiv">
        <title>Comparative analysis of the genomes of Stylophora pistillata and Acropora digitifera provides evidence for extensive differences between species of corals.</title>
        <authorList>
            <person name="Voolstra C.R."/>
            <person name="Li Y."/>
            <person name="Liew Y.J."/>
            <person name="Baumgarten S."/>
            <person name="Zoccola D."/>
            <person name="Flot J.-F."/>
            <person name="Tambutte S."/>
            <person name="Allemand D."/>
            <person name="Aranda M."/>
        </authorList>
    </citation>
    <scope>NUCLEOTIDE SEQUENCE [LARGE SCALE GENOMIC DNA]</scope>
</reference>
<dbReference type="GO" id="GO:0005681">
    <property type="term" value="C:spliceosomal complex"/>
    <property type="evidence" value="ECO:0007669"/>
    <property type="project" value="TreeGrafter"/>
</dbReference>
<feature type="domain" description="G-patch" evidence="5">
    <location>
        <begin position="147"/>
        <end position="193"/>
    </location>
</feature>
<evidence type="ECO:0000313" key="7">
    <source>
        <dbReference type="Proteomes" id="UP000225706"/>
    </source>
</evidence>
<dbReference type="InterPro" id="IPR041994">
    <property type="entry name" value="GPKOW_KOW2"/>
</dbReference>
<evidence type="ECO:0000256" key="3">
    <source>
        <dbReference type="ARBA" id="ARBA00023242"/>
    </source>
</evidence>
<evidence type="ECO:0000259" key="5">
    <source>
        <dbReference type="PROSITE" id="PS50174"/>
    </source>
</evidence>
<feature type="compositionally biased region" description="Polar residues" evidence="4">
    <location>
        <begin position="347"/>
        <end position="357"/>
    </location>
</feature>
<feature type="compositionally biased region" description="Basic and acidic residues" evidence="4">
    <location>
        <begin position="304"/>
        <end position="346"/>
    </location>
</feature>
<dbReference type="SMART" id="SM00443">
    <property type="entry name" value="G_patch"/>
    <property type="match status" value="1"/>
</dbReference>
<evidence type="ECO:0000313" key="6">
    <source>
        <dbReference type="EMBL" id="PFX24900.1"/>
    </source>
</evidence>
<dbReference type="InterPro" id="IPR014722">
    <property type="entry name" value="Rib_uL2_dom2"/>
</dbReference>
<gene>
    <name evidence="6" type="primary">gpkow</name>
    <name evidence="6" type="ORF">AWC38_SpisGene10483</name>
</gene>
<dbReference type="InterPro" id="IPR008991">
    <property type="entry name" value="Translation_prot_SH3-like_sf"/>
</dbReference>
<dbReference type="EMBL" id="LSMT01000164">
    <property type="protein sequence ID" value="PFX24900.1"/>
    <property type="molecule type" value="Genomic_DNA"/>
</dbReference>
<dbReference type="InterPro" id="IPR026822">
    <property type="entry name" value="Spp2/MOS2_G-patch"/>
</dbReference>
<organism evidence="6 7">
    <name type="scientific">Stylophora pistillata</name>
    <name type="common">Smooth cauliflower coral</name>
    <dbReference type="NCBI Taxonomy" id="50429"/>
    <lineage>
        <taxon>Eukaryota</taxon>
        <taxon>Metazoa</taxon>
        <taxon>Cnidaria</taxon>
        <taxon>Anthozoa</taxon>
        <taxon>Hexacorallia</taxon>
        <taxon>Scleractinia</taxon>
        <taxon>Astrocoeniina</taxon>
        <taxon>Pocilloporidae</taxon>
        <taxon>Stylophora</taxon>
    </lineage>
</organism>
<dbReference type="Pfam" id="PF12656">
    <property type="entry name" value="G-patch_2"/>
    <property type="match status" value="1"/>
</dbReference>
<accession>A0A2B4S7W7</accession>
<dbReference type="InterPro" id="IPR045166">
    <property type="entry name" value="Spp2-like"/>
</dbReference>
<dbReference type="STRING" id="50429.A0A2B4S7W7"/>
<dbReference type="SUPFAM" id="SSF50104">
    <property type="entry name" value="Translation proteins SH3-like domain"/>
    <property type="match status" value="1"/>
</dbReference>
<dbReference type="InterPro" id="IPR000467">
    <property type="entry name" value="G_patch_dom"/>
</dbReference>
<dbReference type="OrthoDB" id="5577072at2759"/>
<keyword evidence="2" id="KW-0677">Repeat</keyword>
<protein>
    <submittedName>
        <fullName evidence="6">G patch domain and KOW motifs-containing protein</fullName>
    </submittedName>
</protein>
<keyword evidence="7" id="KW-1185">Reference proteome</keyword>
<dbReference type="Proteomes" id="UP000225706">
    <property type="component" value="Unassembled WGS sequence"/>
</dbReference>
<dbReference type="Pfam" id="PF25088">
    <property type="entry name" value="GPKOW_C"/>
    <property type="match status" value="1"/>
</dbReference>
<evidence type="ECO:0000256" key="1">
    <source>
        <dbReference type="ARBA" id="ARBA00004123"/>
    </source>
</evidence>
<dbReference type="PROSITE" id="PS50174">
    <property type="entry name" value="G_PATCH"/>
    <property type="match status" value="1"/>
</dbReference>
<keyword evidence="3" id="KW-0539">Nucleus</keyword>
<dbReference type="CDD" id="cd13153">
    <property type="entry name" value="KOW_GPKOW_B"/>
    <property type="match status" value="1"/>
</dbReference>
<dbReference type="AlphaFoldDB" id="A0A2B4S7W7"/>
<name>A0A2B4S7W7_STYPI</name>
<dbReference type="Gene3D" id="2.30.30.30">
    <property type="match status" value="1"/>
</dbReference>
<evidence type="ECO:0000256" key="4">
    <source>
        <dbReference type="SAM" id="MobiDB-lite"/>
    </source>
</evidence>
<dbReference type="Gene3D" id="2.30.30.140">
    <property type="match status" value="1"/>
</dbReference>
<dbReference type="PANTHER" id="PTHR15818:SF2">
    <property type="entry name" value="G-PATCH DOMAIN AND KOW MOTIFS-CONTAINING PROTEIN"/>
    <property type="match status" value="1"/>
</dbReference>
<dbReference type="GO" id="GO:0000398">
    <property type="term" value="P:mRNA splicing, via spliceosome"/>
    <property type="evidence" value="ECO:0007669"/>
    <property type="project" value="InterPro"/>
</dbReference>
<evidence type="ECO:0000256" key="2">
    <source>
        <dbReference type="ARBA" id="ARBA00022737"/>
    </source>
</evidence>